<organism evidence="2 3">
    <name type="scientific">Stylosanthes scabra</name>
    <dbReference type="NCBI Taxonomy" id="79078"/>
    <lineage>
        <taxon>Eukaryota</taxon>
        <taxon>Viridiplantae</taxon>
        <taxon>Streptophyta</taxon>
        <taxon>Embryophyta</taxon>
        <taxon>Tracheophyta</taxon>
        <taxon>Spermatophyta</taxon>
        <taxon>Magnoliopsida</taxon>
        <taxon>eudicotyledons</taxon>
        <taxon>Gunneridae</taxon>
        <taxon>Pentapetalae</taxon>
        <taxon>rosids</taxon>
        <taxon>fabids</taxon>
        <taxon>Fabales</taxon>
        <taxon>Fabaceae</taxon>
        <taxon>Papilionoideae</taxon>
        <taxon>50 kb inversion clade</taxon>
        <taxon>dalbergioids sensu lato</taxon>
        <taxon>Dalbergieae</taxon>
        <taxon>Pterocarpus clade</taxon>
        <taxon>Stylosanthes</taxon>
    </lineage>
</organism>
<evidence type="ECO:0000313" key="2">
    <source>
        <dbReference type="EMBL" id="MED6113353.1"/>
    </source>
</evidence>
<gene>
    <name evidence="2" type="ORF">PIB30_069996</name>
</gene>
<protein>
    <submittedName>
        <fullName evidence="2">Uncharacterized protein</fullName>
    </submittedName>
</protein>
<evidence type="ECO:0000256" key="1">
    <source>
        <dbReference type="SAM" id="MobiDB-lite"/>
    </source>
</evidence>
<dbReference type="EMBL" id="JASCZI010000779">
    <property type="protein sequence ID" value="MED6113353.1"/>
    <property type="molecule type" value="Genomic_DNA"/>
</dbReference>
<accession>A0ABU6QP44</accession>
<dbReference type="Proteomes" id="UP001341840">
    <property type="component" value="Unassembled WGS sequence"/>
</dbReference>
<keyword evidence="3" id="KW-1185">Reference proteome</keyword>
<feature type="compositionally biased region" description="Pro residues" evidence="1">
    <location>
        <begin position="94"/>
        <end position="103"/>
    </location>
</feature>
<feature type="region of interest" description="Disordered" evidence="1">
    <location>
        <begin position="81"/>
        <end position="103"/>
    </location>
</feature>
<proteinExistence type="predicted"/>
<name>A0ABU6QP44_9FABA</name>
<feature type="non-terminal residue" evidence="2">
    <location>
        <position position="1"/>
    </location>
</feature>
<sequence length="161" mass="18209">VRQVRNPSLRITFRHHCRPLSLPSQDHQRSTPPLFSRCFNPPPFTGVHPVFPPHYSPYTTTVVFSISLSLTLTFKRRETLTSPKLSHRRQSVPGTPPPLPPTRLPCSLTRTVAHNLSIQPFVLKLGATRLPPLVGRLHVCRASPRIGLHGDVRRCLDRRNS</sequence>
<evidence type="ECO:0000313" key="3">
    <source>
        <dbReference type="Proteomes" id="UP001341840"/>
    </source>
</evidence>
<reference evidence="2 3" key="1">
    <citation type="journal article" date="2023" name="Plants (Basel)">
        <title>Bridging the Gap: Combining Genomics and Transcriptomics Approaches to Understand Stylosanthes scabra, an Orphan Legume from the Brazilian Caatinga.</title>
        <authorList>
            <person name="Ferreira-Neto J.R.C."/>
            <person name="da Silva M.D."/>
            <person name="Binneck E."/>
            <person name="de Melo N.F."/>
            <person name="da Silva R.H."/>
            <person name="de Melo A.L.T.M."/>
            <person name="Pandolfi V."/>
            <person name="Bustamante F.O."/>
            <person name="Brasileiro-Vidal A.C."/>
            <person name="Benko-Iseppon A.M."/>
        </authorList>
    </citation>
    <scope>NUCLEOTIDE SEQUENCE [LARGE SCALE GENOMIC DNA]</scope>
    <source>
        <tissue evidence="2">Leaves</tissue>
    </source>
</reference>
<comment type="caution">
    <text evidence="2">The sequence shown here is derived from an EMBL/GenBank/DDBJ whole genome shotgun (WGS) entry which is preliminary data.</text>
</comment>